<dbReference type="Gene3D" id="3.30.1340.10">
    <property type="entry name" value="HPr-like"/>
    <property type="match status" value="1"/>
</dbReference>
<proteinExistence type="predicted"/>
<evidence type="ECO:0000256" key="1">
    <source>
        <dbReference type="ARBA" id="ARBA00004496"/>
    </source>
</evidence>
<dbReference type="InterPro" id="IPR002114">
    <property type="entry name" value="PTS_HPr_Ser_P_site"/>
</dbReference>
<dbReference type="PRINTS" id="PR00107">
    <property type="entry name" value="PHOSPHOCPHPR"/>
</dbReference>
<comment type="subcellular location">
    <subcellularLocation>
        <location evidence="1">Cytoplasm</location>
    </subcellularLocation>
</comment>
<dbReference type="GO" id="GO:0005737">
    <property type="term" value="C:cytoplasm"/>
    <property type="evidence" value="ECO:0007669"/>
    <property type="project" value="UniProtKB-SubCell"/>
</dbReference>
<dbReference type="CDD" id="cd00367">
    <property type="entry name" value="PTS-HPr_like"/>
    <property type="match status" value="1"/>
</dbReference>
<dbReference type="NCBIfam" id="TIGR01003">
    <property type="entry name" value="PTS_HPr_family"/>
    <property type="match status" value="1"/>
</dbReference>
<dbReference type="EMBL" id="BARV01000309">
    <property type="protein sequence ID" value="GAH96593.1"/>
    <property type="molecule type" value="Genomic_DNA"/>
</dbReference>
<dbReference type="InterPro" id="IPR001020">
    <property type="entry name" value="PTS_HPr_His_P_site"/>
</dbReference>
<organism evidence="5">
    <name type="scientific">marine sediment metagenome</name>
    <dbReference type="NCBI Taxonomy" id="412755"/>
    <lineage>
        <taxon>unclassified sequences</taxon>
        <taxon>metagenomes</taxon>
        <taxon>ecological metagenomes</taxon>
    </lineage>
</organism>
<evidence type="ECO:0000259" key="4">
    <source>
        <dbReference type="PROSITE" id="PS51350"/>
    </source>
</evidence>
<name>X1LR30_9ZZZZ</name>
<dbReference type="InterPro" id="IPR050399">
    <property type="entry name" value="HPr"/>
</dbReference>
<evidence type="ECO:0000313" key="5">
    <source>
        <dbReference type="EMBL" id="GAH96593.1"/>
    </source>
</evidence>
<gene>
    <name evidence="5" type="ORF">S06H3_01272</name>
</gene>
<reference evidence="5" key="1">
    <citation type="journal article" date="2014" name="Front. Microbiol.">
        <title>High frequency of phylogenetically diverse reductive dehalogenase-homologous genes in deep subseafloor sedimentary metagenomes.</title>
        <authorList>
            <person name="Kawai M."/>
            <person name="Futagami T."/>
            <person name="Toyoda A."/>
            <person name="Takaki Y."/>
            <person name="Nishi S."/>
            <person name="Hori S."/>
            <person name="Arai W."/>
            <person name="Tsubouchi T."/>
            <person name="Morono Y."/>
            <person name="Uchiyama I."/>
            <person name="Ito T."/>
            <person name="Fujiyama A."/>
            <person name="Inagaki F."/>
            <person name="Takami H."/>
        </authorList>
    </citation>
    <scope>NUCLEOTIDE SEQUENCE</scope>
    <source>
        <strain evidence="5">Expedition CK06-06</strain>
    </source>
</reference>
<dbReference type="PANTHER" id="PTHR33705">
    <property type="entry name" value="PHOSPHOCARRIER PROTEIN HPR"/>
    <property type="match status" value="1"/>
</dbReference>
<dbReference type="PANTHER" id="PTHR33705:SF2">
    <property type="entry name" value="PHOSPHOCARRIER PROTEIN NPR"/>
    <property type="match status" value="1"/>
</dbReference>
<dbReference type="PROSITE" id="PS00369">
    <property type="entry name" value="PTS_HPR_HIS"/>
    <property type="match status" value="1"/>
</dbReference>
<keyword evidence="3" id="KW-0598">Phosphotransferase system</keyword>
<dbReference type="Pfam" id="PF00381">
    <property type="entry name" value="PTS-HPr"/>
    <property type="match status" value="1"/>
</dbReference>
<dbReference type="GO" id="GO:0009401">
    <property type="term" value="P:phosphoenolpyruvate-dependent sugar phosphotransferase system"/>
    <property type="evidence" value="ECO:0007669"/>
    <property type="project" value="UniProtKB-KW"/>
</dbReference>
<sequence length="88" mass="9683">MIKKKFVLKNKTGLHARPATIFVQTSNNFKSSINVCCNERKADAKSILSVLTLGAEMGMEIVIEINGNDETDAIKALAKLIENKFGEE</sequence>
<evidence type="ECO:0000256" key="3">
    <source>
        <dbReference type="ARBA" id="ARBA00022683"/>
    </source>
</evidence>
<feature type="domain" description="HPr" evidence="4">
    <location>
        <begin position="1"/>
        <end position="88"/>
    </location>
</feature>
<accession>X1LR30</accession>
<dbReference type="SUPFAM" id="SSF55594">
    <property type="entry name" value="HPr-like"/>
    <property type="match status" value="1"/>
</dbReference>
<keyword evidence="2" id="KW-0963">Cytoplasm</keyword>
<dbReference type="PROSITE" id="PS51350">
    <property type="entry name" value="PTS_HPR_DOM"/>
    <property type="match status" value="1"/>
</dbReference>
<dbReference type="InterPro" id="IPR000032">
    <property type="entry name" value="HPr-like"/>
</dbReference>
<dbReference type="InterPro" id="IPR035895">
    <property type="entry name" value="HPr-like_sf"/>
</dbReference>
<evidence type="ECO:0000256" key="2">
    <source>
        <dbReference type="ARBA" id="ARBA00022490"/>
    </source>
</evidence>
<dbReference type="PROSITE" id="PS00589">
    <property type="entry name" value="PTS_HPR_SER"/>
    <property type="match status" value="1"/>
</dbReference>
<dbReference type="AlphaFoldDB" id="X1LR30"/>
<protein>
    <recommendedName>
        <fullName evidence="4">HPr domain-containing protein</fullName>
    </recommendedName>
</protein>
<comment type="caution">
    <text evidence="5">The sequence shown here is derived from an EMBL/GenBank/DDBJ whole genome shotgun (WGS) entry which is preliminary data.</text>
</comment>